<name>A0A814QBD0_9BILA</name>
<dbReference type="OrthoDB" id="5952899at2759"/>
<dbReference type="InterPro" id="IPR017452">
    <property type="entry name" value="GPCR_Rhodpsn_7TM"/>
</dbReference>
<evidence type="ECO:0000256" key="4">
    <source>
        <dbReference type="ARBA" id="ARBA00023136"/>
    </source>
</evidence>
<gene>
    <name evidence="7" type="ORF">OXX778_LOCUS21920</name>
</gene>
<dbReference type="AlphaFoldDB" id="A0A814QBD0"/>
<comment type="subcellular location">
    <subcellularLocation>
        <location evidence="1">Membrane</location>
    </subcellularLocation>
</comment>
<proteinExistence type="predicted"/>
<dbReference type="GO" id="GO:0016020">
    <property type="term" value="C:membrane"/>
    <property type="evidence" value="ECO:0007669"/>
    <property type="project" value="UniProtKB-SubCell"/>
</dbReference>
<evidence type="ECO:0000259" key="6">
    <source>
        <dbReference type="PROSITE" id="PS50262"/>
    </source>
</evidence>
<evidence type="ECO:0000256" key="1">
    <source>
        <dbReference type="ARBA" id="ARBA00004370"/>
    </source>
</evidence>
<dbReference type="GO" id="GO:0004930">
    <property type="term" value="F:G protein-coupled receptor activity"/>
    <property type="evidence" value="ECO:0007669"/>
    <property type="project" value="InterPro"/>
</dbReference>
<dbReference type="Pfam" id="PF00001">
    <property type="entry name" value="7tm_1"/>
    <property type="match status" value="1"/>
</dbReference>
<dbReference type="PROSITE" id="PS50262">
    <property type="entry name" value="G_PROTEIN_RECEP_F1_2"/>
    <property type="match status" value="1"/>
</dbReference>
<keyword evidence="4 5" id="KW-0472">Membrane</keyword>
<organism evidence="7 8">
    <name type="scientific">Brachionus calyciflorus</name>
    <dbReference type="NCBI Taxonomy" id="104777"/>
    <lineage>
        <taxon>Eukaryota</taxon>
        <taxon>Metazoa</taxon>
        <taxon>Spiralia</taxon>
        <taxon>Gnathifera</taxon>
        <taxon>Rotifera</taxon>
        <taxon>Eurotatoria</taxon>
        <taxon>Monogononta</taxon>
        <taxon>Pseudotrocha</taxon>
        <taxon>Ploima</taxon>
        <taxon>Brachionidae</taxon>
        <taxon>Brachionus</taxon>
    </lineage>
</organism>
<dbReference type="InterPro" id="IPR000276">
    <property type="entry name" value="GPCR_Rhodpsn"/>
</dbReference>
<reference evidence="7" key="1">
    <citation type="submission" date="2021-02" db="EMBL/GenBank/DDBJ databases">
        <authorList>
            <person name="Nowell W R."/>
        </authorList>
    </citation>
    <scope>NUCLEOTIDE SEQUENCE</scope>
    <source>
        <strain evidence="7">Ploen Becks lab</strain>
    </source>
</reference>
<dbReference type="Gene3D" id="1.20.1070.10">
    <property type="entry name" value="Rhodopsin 7-helix transmembrane proteins"/>
    <property type="match status" value="1"/>
</dbReference>
<dbReference type="EMBL" id="CAJNOC010008622">
    <property type="protein sequence ID" value="CAF1118032.1"/>
    <property type="molecule type" value="Genomic_DNA"/>
</dbReference>
<protein>
    <recommendedName>
        <fullName evidence="6">G-protein coupled receptors family 1 profile domain-containing protein</fullName>
    </recommendedName>
</protein>
<keyword evidence="8" id="KW-1185">Reference proteome</keyword>
<evidence type="ECO:0000256" key="3">
    <source>
        <dbReference type="ARBA" id="ARBA00022989"/>
    </source>
</evidence>
<feature type="domain" description="G-protein coupled receptors family 1 profile" evidence="6">
    <location>
        <begin position="35"/>
        <end position="98"/>
    </location>
</feature>
<sequence length="98" mass="11501">MYVSDYWKQFGVIEFKWHYLNAFVYGSIGLLSLITNSMVLFYILRIKKKTNRTNGIIFLINLAIADIFKVMINLPMTAISSFYGKWIFEQKGIFEISI</sequence>
<evidence type="ECO:0000256" key="2">
    <source>
        <dbReference type="ARBA" id="ARBA00022692"/>
    </source>
</evidence>
<evidence type="ECO:0000313" key="8">
    <source>
        <dbReference type="Proteomes" id="UP000663879"/>
    </source>
</evidence>
<feature type="transmembrane region" description="Helical" evidence="5">
    <location>
        <begin position="56"/>
        <end position="76"/>
    </location>
</feature>
<evidence type="ECO:0000256" key="5">
    <source>
        <dbReference type="SAM" id="Phobius"/>
    </source>
</evidence>
<dbReference type="Proteomes" id="UP000663879">
    <property type="component" value="Unassembled WGS sequence"/>
</dbReference>
<keyword evidence="2 5" id="KW-0812">Transmembrane</keyword>
<keyword evidence="3 5" id="KW-1133">Transmembrane helix</keyword>
<evidence type="ECO:0000313" key="7">
    <source>
        <dbReference type="EMBL" id="CAF1118032.1"/>
    </source>
</evidence>
<dbReference type="PRINTS" id="PR00237">
    <property type="entry name" value="GPCRRHODOPSN"/>
</dbReference>
<accession>A0A814QBD0</accession>
<dbReference type="SUPFAM" id="SSF81321">
    <property type="entry name" value="Family A G protein-coupled receptor-like"/>
    <property type="match status" value="1"/>
</dbReference>
<feature type="transmembrane region" description="Helical" evidence="5">
    <location>
        <begin position="20"/>
        <end position="44"/>
    </location>
</feature>
<comment type="caution">
    <text evidence="7">The sequence shown here is derived from an EMBL/GenBank/DDBJ whole genome shotgun (WGS) entry which is preliminary data.</text>
</comment>